<proteinExistence type="predicted"/>
<gene>
    <name evidence="1" type="ORF">CPIN18021_0684</name>
</gene>
<protein>
    <submittedName>
        <fullName evidence="1">Putative membrane protein</fullName>
    </submittedName>
</protein>
<sequence length="948" mass="111210">MKKFKDYIVIIPLIFTIFFILYKIYNFSTYVYNSNKLAESIKEQNILKNIIKSLILEREIVNSKKNNFYNIDILRKKTDDDIDALISFKPEKQDETISIKSQVEILRQRITSNYTFLNIFLNFYRNINDSIINGNSKFLDLKSLNNELRTYIIILNDIYINASKINFNREYIQKAIINNEQVSSNNILNWLQADISNLIDIKFLPKNESKERMINFLNTSKNSGYLKKIFEEGNKLSELKKKNITNEEFYLIDNFQKDKFIFLLEASNIIESELSIKNSIILKRYKQNIILSVALLMIFIFITINIVKKIKELKIIKENIRLAKDSFYDNQDELNLENYNTILNFKDIYENLKKSHKKIITLNKIKSKYIKKATQRQKMQLEEKLHSISFLRKSYTSSEQLKALSVLEENYSKEYSTFNDILSTVYFENNELEKSEVVFNPQDVFSIALESRINEINKKNINYATFIDPKIKNNLIGDKDKIINTISNILFCAIYQCNQYSKIIVKIKQVINSKNNDVANILFTIKNNADSTLENFIQNEDVDIETIDDEYMQFWLSLSSLYLKSMQSKLKIKSSKDIGNEFSFEIVLKTMNEIEEYQNLNNKIPTAYIDDLDKDYNIFFKKTLQNIGLNPTVFSSLNKVDNIKNYRIIFTRKTKDISYDSQNIISIKDPLTPIKILQYLQKNTDIKSTQKFILNKPQILIIENNNINLNIIKHSFEKYNVDITSASDHKNIEELTKNKRFDLFLMDTDAYGIKSLEIAKKYKNNEIGRHTPIIAMISSAGSISPEQSLTVFDEYIKKPFSKKNLRRILTSFIPNFDTFLNNNIYKKSYNILLFKKSPIENKIFAGALSEFNTYLTTADSFEEFENYIKNKIYGLIFIDDNEKNFDTEKALNLIEDSRILFGIDTKLFIFSNKSRNNFNIKPYIKILSPQINKAQLVEIVKKEIMGGV</sequence>
<dbReference type="Pfam" id="PF00072">
    <property type="entry name" value="Response_reg"/>
    <property type="match status" value="1"/>
</dbReference>
<dbReference type="EMBL" id="CP017258">
    <property type="protein sequence ID" value="AQW87498.1"/>
    <property type="molecule type" value="Genomic_DNA"/>
</dbReference>
<reference evidence="2" key="1">
    <citation type="submission" date="2016-09" db="EMBL/GenBank/DDBJ databases">
        <title>Comparative genomics of the Campylobacter concisus group.</title>
        <authorList>
            <person name="Miller W.G."/>
            <person name="Yee E."/>
            <person name="Chapman M.H."/>
            <person name="Huynh S."/>
            <person name="Bono J.L."/>
            <person name="On S.L.W."/>
            <person name="StLeger J."/>
            <person name="Foster G."/>
            <person name="Parker C.T."/>
        </authorList>
    </citation>
    <scope>NUCLEOTIDE SEQUENCE [LARGE SCALE GENOMIC DNA]</scope>
    <source>
        <strain evidence="2">RM18021</strain>
    </source>
</reference>
<dbReference type="RefSeq" id="WP_078424400.1">
    <property type="nucleotide sequence ID" value="NZ_CP017258.1"/>
</dbReference>
<dbReference type="AlphaFoldDB" id="A0A1S6U6X8"/>
<dbReference type="Gene3D" id="3.40.50.2300">
    <property type="match status" value="1"/>
</dbReference>
<dbReference type="PANTHER" id="PTHR45530">
    <property type="entry name" value="SENSORY TRANSDUCTION HISTIDINE KINASE"/>
    <property type="match status" value="1"/>
</dbReference>
<dbReference type="PROSITE" id="PS50110">
    <property type="entry name" value="RESPONSE_REGULATORY"/>
    <property type="match status" value="1"/>
</dbReference>
<organism evidence="1 2">
    <name type="scientific">Campylobacter pinnipediorum subsp. caledonicus</name>
    <dbReference type="NCBI Taxonomy" id="1874362"/>
    <lineage>
        <taxon>Bacteria</taxon>
        <taxon>Pseudomonadati</taxon>
        <taxon>Campylobacterota</taxon>
        <taxon>Epsilonproteobacteria</taxon>
        <taxon>Campylobacterales</taxon>
        <taxon>Campylobacteraceae</taxon>
        <taxon>Campylobacter</taxon>
    </lineage>
</organism>
<dbReference type="PANTHER" id="PTHR45530:SF3">
    <property type="entry name" value="TWO-COMPONENT SYSTEM NARL FAMILY SENSOR HISTIDINE KINASE BARA"/>
    <property type="match status" value="1"/>
</dbReference>
<dbReference type="GO" id="GO:0000160">
    <property type="term" value="P:phosphorelay signal transduction system"/>
    <property type="evidence" value="ECO:0007669"/>
    <property type="project" value="InterPro"/>
</dbReference>
<accession>A0A1S6U6X8</accession>
<keyword evidence="2" id="KW-1185">Reference proteome</keyword>
<dbReference type="InterPro" id="IPR001789">
    <property type="entry name" value="Sig_transdc_resp-reg_receiver"/>
</dbReference>
<evidence type="ECO:0000313" key="2">
    <source>
        <dbReference type="Proteomes" id="UP000190868"/>
    </source>
</evidence>
<evidence type="ECO:0000313" key="1">
    <source>
        <dbReference type="EMBL" id="AQW87498.1"/>
    </source>
</evidence>
<dbReference type="Proteomes" id="UP000190868">
    <property type="component" value="Chromosome"/>
</dbReference>
<dbReference type="SUPFAM" id="SSF52172">
    <property type="entry name" value="CheY-like"/>
    <property type="match status" value="1"/>
</dbReference>
<dbReference type="InterPro" id="IPR011006">
    <property type="entry name" value="CheY-like_superfamily"/>
</dbReference>
<name>A0A1S6U6X8_9BACT</name>